<accession>A0AAW4GCE0</accession>
<comment type="subcellular location">
    <subcellularLocation>
        <location evidence="1">Fimbrium</location>
    </subcellularLocation>
</comment>
<evidence type="ECO:0000313" key="9">
    <source>
        <dbReference type="Proteomes" id="UP000749453"/>
    </source>
</evidence>
<dbReference type="InterPro" id="IPR000259">
    <property type="entry name" value="Adhesion_dom_fimbrial"/>
</dbReference>
<dbReference type="InterPro" id="IPR050263">
    <property type="entry name" value="Bact_Fimbrial_Adh_Pro"/>
</dbReference>
<evidence type="ECO:0000313" key="8">
    <source>
        <dbReference type="EMBL" id="MBM9937680.1"/>
    </source>
</evidence>
<reference evidence="9" key="1">
    <citation type="submission" date="2021-01" db="EMBL/GenBank/DDBJ databases">
        <title>Stenotrophomonas maltophilia.</title>
        <authorList>
            <person name="Yu Y."/>
        </authorList>
    </citation>
    <scope>NUCLEOTIDE SEQUENCE [LARGE SCALE GENOMIC DNA]</scope>
    <source>
        <strain evidence="9">As-6</strain>
    </source>
</reference>
<dbReference type="EMBL" id="JAFFTA010000001">
    <property type="protein sequence ID" value="MBM9912084.1"/>
    <property type="molecule type" value="Genomic_DNA"/>
</dbReference>
<comment type="similarity">
    <text evidence="2">Belongs to the fimbrial protein family.</text>
</comment>
<comment type="caution">
    <text evidence="7">The sequence shown here is derived from an EMBL/GenBank/DDBJ whole genome shotgun (WGS) entry which is preliminary data.</text>
</comment>
<dbReference type="AlphaFoldDB" id="A0AAW4GCE0"/>
<organism evidence="7 10">
    <name type="scientific">Stenotrophomonas lactitubi</name>
    <dbReference type="NCBI Taxonomy" id="2045214"/>
    <lineage>
        <taxon>Bacteria</taxon>
        <taxon>Pseudomonadati</taxon>
        <taxon>Pseudomonadota</taxon>
        <taxon>Gammaproteobacteria</taxon>
        <taxon>Lysobacterales</taxon>
        <taxon>Lysobacteraceae</taxon>
        <taxon>Stenotrophomonas</taxon>
    </lineage>
</organism>
<proteinExistence type="inferred from homology"/>
<feature type="chain" id="PRO_5043845593" evidence="5">
    <location>
        <begin position="23"/>
        <end position="162"/>
    </location>
</feature>
<name>A0AAW4GCE0_9GAMM</name>
<dbReference type="Proteomes" id="UP000784064">
    <property type="component" value="Unassembled WGS sequence"/>
</dbReference>
<evidence type="ECO:0000259" key="6">
    <source>
        <dbReference type="Pfam" id="PF00419"/>
    </source>
</evidence>
<feature type="domain" description="Fimbrial-type adhesion" evidence="6">
    <location>
        <begin position="31"/>
        <end position="161"/>
    </location>
</feature>
<dbReference type="GO" id="GO:0009289">
    <property type="term" value="C:pilus"/>
    <property type="evidence" value="ECO:0007669"/>
    <property type="project" value="UniProtKB-SubCell"/>
</dbReference>
<dbReference type="Pfam" id="PF00419">
    <property type="entry name" value="Fimbrial"/>
    <property type="match status" value="1"/>
</dbReference>
<keyword evidence="3 5" id="KW-0732">Signal</keyword>
<evidence type="ECO:0000256" key="2">
    <source>
        <dbReference type="ARBA" id="ARBA00006671"/>
    </source>
</evidence>
<dbReference type="SUPFAM" id="SSF49401">
    <property type="entry name" value="Bacterial adhesins"/>
    <property type="match status" value="1"/>
</dbReference>
<evidence type="ECO:0000256" key="1">
    <source>
        <dbReference type="ARBA" id="ARBA00004561"/>
    </source>
</evidence>
<evidence type="ECO:0000313" key="7">
    <source>
        <dbReference type="EMBL" id="MBM9912084.1"/>
    </source>
</evidence>
<sequence length="162" mass="16646">MHLPIPGLLLASLLTLSGVASAQTATTTNFNVTGTILPGVCRIAVADVDLGTYQATQFTGAFSTPFQAVNVVVSQCDPLVTRVGLRFTGSADSNDATLFQGVAGIGIELQRTSNGTRLPPGGLSQMTTAAGTHAFRARFLQSAATVAAGTVSRPITVSMTYN</sequence>
<evidence type="ECO:0000256" key="4">
    <source>
        <dbReference type="ARBA" id="ARBA00023263"/>
    </source>
</evidence>
<dbReference type="GO" id="GO:0043709">
    <property type="term" value="P:cell adhesion involved in single-species biofilm formation"/>
    <property type="evidence" value="ECO:0007669"/>
    <property type="project" value="TreeGrafter"/>
</dbReference>
<evidence type="ECO:0000256" key="3">
    <source>
        <dbReference type="ARBA" id="ARBA00022729"/>
    </source>
</evidence>
<dbReference type="Gene3D" id="2.60.40.1090">
    <property type="entry name" value="Fimbrial-type adhesion domain"/>
    <property type="match status" value="1"/>
</dbReference>
<keyword evidence="9" id="KW-1185">Reference proteome</keyword>
<dbReference type="RefSeq" id="WP_205404245.1">
    <property type="nucleotide sequence ID" value="NZ_JAFFTA010000001.1"/>
</dbReference>
<protein>
    <submittedName>
        <fullName evidence="7">Type 1 fimbrial protein</fullName>
    </submittedName>
</protein>
<dbReference type="PANTHER" id="PTHR33420:SF3">
    <property type="entry name" value="FIMBRIAL SUBUNIT ELFA"/>
    <property type="match status" value="1"/>
</dbReference>
<keyword evidence="4" id="KW-0281">Fimbrium</keyword>
<feature type="signal peptide" evidence="5">
    <location>
        <begin position="1"/>
        <end position="22"/>
    </location>
</feature>
<evidence type="ECO:0000313" key="10">
    <source>
        <dbReference type="Proteomes" id="UP000784064"/>
    </source>
</evidence>
<dbReference type="Proteomes" id="UP000749453">
    <property type="component" value="Unassembled WGS sequence"/>
</dbReference>
<reference evidence="7" key="2">
    <citation type="submission" date="2021-01" db="EMBL/GenBank/DDBJ databases">
        <authorList>
            <person name="Yu Y."/>
        </authorList>
    </citation>
    <scope>NUCLEOTIDE SEQUENCE</scope>
    <source>
        <strain evidence="7">As-5</strain>
        <strain evidence="8">As-6</strain>
    </source>
</reference>
<gene>
    <name evidence="7" type="ORF">JJW18_01185</name>
    <name evidence="8" type="ORF">JJW19_05950</name>
</gene>
<dbReference type="InterPro" id="IPR036937">
    <property type="entry name" value="Adhesion_dom_fimbrial_sf"/>
</dbReference>
<dbReference type="PANTHER" id="PTHR33420">
    <property type="entry name" value="FIMBRIAL SUBUNIT ELFA-RELATED"/>
    <property type="match status" value="1"/>
</dbReference>
<dbReference type="EMBL" id="JAFFTB010000009">
    <property type="protein sequence ID" value="MBM9937680.1"/>
    <property type="molecule type" value="Genomic_DNA"/>
</dbReference>
<dbReference type="InterPro" id="IPR008966">
    <property type="entry name" value="Adhesion_dom_sf"/>
</dbReference>
<evidence type="ECO:0000256" key="5">
    <source>
        <dbReference type="SAM" id="SignalP"/>
    </source>
</evidence>